<dbReference type="Proteomes" id="UP000625079">
    <property type="component" value="Unassembled WGS sequence"/>
</dbReference>
<dbReference type="Gene3D" id="1.10.238.10">
    <property type="entry name" value="EF-hand"/>
    <property type="match status" value="1"/>
</dbReference>
<dbReference type="SUPFAM" id="SSF47473">
    <property type="entry name" value="EF-hand"/>
    <property type="match status" value="1"/>
</dbReference>
<dbReference type="InterPro" id="IPR011992">
    <property type="entry name" value="EF-hand-dom_pair"/>
</dbReference>
<dbReference type="PROSITE" id="PS50222">
    <property type="entry name" value="EF_HAND_2"/>
    <property type="match status" value="2"/>
</dbReference>
<dbReference type="EMBL" id="BMHC01000003">
    <property type="protein sequence ID" value="GGI23254.1"/>
    <property type="molecule type" value="Genomic_DNA"/>
</dbReference>
<feature type="domain" description="EF-hand" evidence="2">
    <location>
        <begin position="97"/>
        <end position="132"/>
    </location>
</feature>
<proteinExistence type="predicted"/>
<gene>
    <name evidence="3" type="ORF">GCM10010987_23460</name>
    <name evidence="4" type="ORF">XH86_15235</name>
</gene>
<accession>A0A410V5B5</accession>
<feature type="compositionally biased region" description="Low complexity" evidence="1">
    <location>
        <begin position="181"/>
        <end position="207"/>
    </location>
</feature>
<feature type="region of interest" description="Disordered" evidence="1">
    <location>
        <begin position="222"/>
        <end position="264"/>
    </location>
</feature>
<evidence type="ECO:0000259" key="2">
    <source>
        <dbReference type="PROSITE" id="PS50222"/>
    </source>
</evidence>
<dbReference type="RefSeq" id="WP_128965541.1">
    <property type="nucleotide sequence ID" value="NZ_BMHC01000003.1"/>
</dbReference>
<evidence type="ECO:0000313" key="4">
    <source>
        <dbReference type="EMBL" id="QOZ59933.1"/>
    </source>
</evidence>
<name>A0A410V5B5_9BRAD</name>
<dbReference type="AlphaFoldDB" id="A0A410V5B5"/>
<feature type="region of interest" description="Disordered" evidence="1">
    <location>
        <begin position="17"/>
        <end position="63"/>
    </location>
</feature>
<reference evidence="3" key="3">
    <citation type="submission" date="2022-12" db="EMBL/GenBank/DDBJ databases">
        <authorList>
            <person name="Sun Q."/>
            <person name="Zhou Y."/>
        </authorList>
    </citation>
    <scope>NUCLEOTIDE SEQUENCE</scope>
    <source>
        <strain evidence="3">CGMCC 1.15034</strain>
    </source>
</reference>
<protein>
    <submittedName>
        <fullName evidence="4">EF-hand domain-containing protein</fullName>
    </submittedName>
</protein>
<dbReference type="SMART" id="SM00054">
    <property type="entry name" value="EFh"/>
    <property type="match status" value="2"/>
</dbReference>
<feature type="compositionally biased region" description="Basic residues" evidence="1">
    <location>
        <begin position="161"/>
        <end position="170"/>
    </location>
</feature>
<evidence type="ECO:0000313" key="3">
    <source>
        <dbReference type="EMBL" id="GGI23254.1"/>
    </source>
</evidence>
<dbReference type="EMBL" id="CP030057">
    <property type="protein sequence ID" value="QOZ59933.1"/>
    <property type="molecule type" value="Genomic_DNA"/>
</dbReference>
<dbReference type="Proteomes" id="UP000593880">
    <property type="component" value="Chromosome"/>
</dbReference>
<dbReference type="GO" id="GO:0005509">
    <property type="term" value="F:calcium ion binding"/>
    <property type="evidence" value="ECO:0007669"/>
    <property type="project" value="InterPro"/>
</dbReference>
<evidence type="ECO:0000313" key="5">
    <source>
        <dbReference type="Proteomes" id="UP000593880"/>
    </source>
</evidence>
<feature type="compositionally biased region" description="Low complexity" evidence="1">
    <location>
        <begin position="17"/>
        <end position="36"/>
    </location>
</feature>
<feature type="compositionally biased region" description="Polar residues" evidence="1">
    <location>
        <begin position="47"/>
        <end position="57"/>
    </location>
</feature>
<feature type="compositionally biased region" description="Low complexity" evidence="1">
    <location>
        <begin position="75"/>
        <end position="97"/>
    </location>
</feature>
<dbReference type="PROSITE" id="PS00018">
    <property type="entry name" value="EF_HAND_1"/>
    <property type="match status" value="2"/>
</dbReference>
<evidence type="ECO:0000256" key="1">
    <source>
        <dbReference type="SAM" id="MobiDB-lite"/>
    </source>
</evidence>
<dbReference type="CDD" id="cd00051">
    <property type="entry name" value="EFh"/>
    <property type="match status" value="1"/>
</dbReference>
<feature type="region of interest" description="Disordered" evidence="1">
    <location>
        <begin position="160"/>
        <end position="207"/>
    </location>
</feature>
<dbReference type="Pfam" id="PF13499">
    <property type="entry name" value="EF-hand_7"/>
    <property type="match status" value="1"/>
</dbReference>
<dbReference type="InterPro" id="IPR018247">
    <property type="entry name" value="EF_Hand_1_Ca_BS"/>
</dbReference>
<feature type="compositionally biased region" description="Low complexity" evidence="1">
    <location>
        <begin position="255"/>
        <end position="264"/>
    </location>
</feature>
<organism evidence="3 6">
    <name type="scientific">Bradyrhizobium guangdongense</name>
    <dbReference type="NCBI Taxonomy" id="1325090"/>
    <lineage>
        <taxon>Bacteria</taxon>
        <taxon>Pseudomonadati</taxon>
        <taxon>Pseudomonadota</taxon>
        <taxon>Alphaproteobacteria</taxon>
        <taxon>Hyphomicrobiales</taxon>
        <taxon>Nitrobacteraceae</taxon>
        <taxon>Bradyrhizobium</taxon>
    </lineage>
</organism>
<dbReference type="OrthoDB" id="8265789at2"/>
<keyword evidence="5" id="KW-1185">Reference proteome</keyword>
<reference evidence="4 5" key="2">
    <citation type="submission" date="2018-06" db="EMBL/GenBank/DDBJ databases">
        <title>Comparative genomics of rhizobia nodulating Arachis hypogaea in China.</title>
        <authorList>
            <person name="Li Y."/>
        </authorList>
    </citation>
    <scope>NUCLEOTIDE SEQUENCE [LARGE SCALE GENOMIC DNA]</scope>
    <source>
        <strain evidence="4 5">CCBAU 51658</strain>
    </source>
</reference>
<feature type="domain" description="EF-hand" evidence="2">
    <location>
        <begin position="135"/>
        <end position="166"/>
    </location>
</feature>
<feature type="region of interest" description="Disordered" evidence="1">
    <location>
        <begin position="75"/>
        <end position="99"/>
    </location>
</feature>
<reference evidence="3" key="1">
    <citation type="journal article" date="2014" name="Int. J. Syst. Evol. Microbiol.">
        <title>Complete genome sequence of Corynebacterium casei LMG S-19264T (=DSM 44701T), isolated from a smear-ripened cheese.</title>
        <authorList>
            <consortium name="US DOE Joint Genome Institute (JGI-PGF)"/>
            <person name="Walter F."/>
            <person name="Albersmeier A."/>
            <person name="Kalinowski J."/>
            <person name="Ruckert C."/>
        </authorList>
    </citation>
    <scope>NUCLEOTIDE SEQUENCE</scope>
    <source>
        <strain evidence="3">CGMCC 1.15034</strain>
    </source>
</reference>
<sequence length="264" mass="26434">MLFALGAVSTALDAIQSLTSSKSSSSQQANSSQRASTNPFAIDSDDGTTSNATSSVNAGKYPQISPETMNALFAAQSQSTGSTSATSSSATTSTPTGRDAALKDLFSQIDADGDRKITKSEFEKALGAGGTNLTQADDVFSKLDSNSDGSVSLDEMSKALKSGHHGHHHAQGTSGSGDVTGGSDSSTSQSSGGSTSTTTTGADGSTTTTVTYADGFKMSTTVPGASSSSNANGGGNSPYDWFGQMMQRQAQTAGSAASSMSMSV</sequence>
<dbReference type="InterPro" id="IPR002048">
    <property type="entry name" value="EF_hand_dom"/>
</dbReference>
<evidence type="ECO:0000313" key="6">
    <source>
        <dbReference type="Proteomes" id="UP000625079"/>
    </source>
</evidence>